<accession>A0AAD9QE98</accession>
<name>A0AAD9QE98_ACRCE</name>
<dbReference type="EMBL" id="JARQWQ010000039">
    <property type="protein sequence ID" value="KAK2559678.1"/>
    <property type="molecule type" value="Genomic_DNA"/>
</dbReference>
<dbReference type="Proteomes" id="UP001249851">
    <property type="component" value="Unassembled WGS sequence"/>
</dbReference>
<evidence type="ECO:0000313" key="2">
    <source>
        <dbReference type="Proteomes" id="UP001249851"/>
    </source>
</evidence>
<reference evidence="1" key="2">
    <citation type="journal article" date="2023" name="Science">
        <title>Genomic signatures of disease resistance in endangered staghorn corals.</title>
        <authorList>
            <person name="Vollmer S.V."/>
            <person name="Selwyn J.D."/>
            <person name="Despard B.A."/>
            <person name="Roesel C.L."/>
        </authorList>
    </citation>
    <scope>NUCLEOTIDE SEQUENCE</scope>
    <source>
        <strain evidence="1">K2</strain>
    </source>
</reference>
<protein>
    <submittedName>
        <fullName evidence="1">Uncharacterized protein</fullName>
    </submittedName>
</protein>
<proteinExistence type="predicted"/>
<comment type="caution">
    <text evidence="1">The sequence shown here is derived from an EMBL/GenBank/DDBJ whole genome shotgun (WGS) entry which is preliminary data.</text>
</comment>
<organism evidence="1 2">
    <name type="scientific">Acropora cervicornis</name>
    <name type="common">Staghorn coral</name>
    <dbReference type="NCBI Taxonomy" id="6130"/>
    <lineage>
        <taxon>Eukaryota</taxon>
        <taxon>Metazoa</taxon>
        <taxon>Cnidaria</taxon>
        <taxon>Anthozoa</taxon>
        <taxon>Hexacorallia</taxon>
        <taxon>Scleractinia</taxon>
        <taxon>Astrocoeniina</taxon>
        <taxon>Acroporidae</taxon>
        <taxon>Acropora</taxon>
    </lineage>
</organism>
<gene>
    <name evidence="1" type="ORF">P5673_017764</name>
</gene>
<evidence type="ECO:0000313" key="1">
    <source>
        <dbReference type="EMBL" id="KAK2559678.1"/>
    </source>
</evidence>
<keyword evidence="2" id="KW-1185">Reference proteome</keyword>
<sequence length="82" mass="9421">MSECSGIVRFYLELVGVCVEPTKEDATDDHLKRLKLKGVPAQFELESSGNDFFIAKPKLIERPEKLMDFERGTQPMLRAYRT</sequence>
<dbReference type="AlphaFoldDB" id="A0AAD9QE98"/>
<reference evidence="1" key="1">
    <citation type="journal article" date="2023" name="G3 (Bethesda)">
        <title>Whole genome assembly and annotation of the endangered Caribbean coral Acropora cervicornis.</title>
        <authorList>
            <person name="Selwyn J.D."/>
            <person name="Vollmer S.V."/>
        </authorList>
    </citation>
    <scope>NUCLEOTIDE SEQUENCE</scope>
    <source>
        <strain evidence="1">K2</strain>
    </source>
</reference>